<reference evidence="3 6" key="1">
    <citation type="submission" date="2016-09" db="EMBL/GenBank/DDBJ databases">
        <authorList>
            <person name="Capua I."/>
            <person name="De Benedictis P."/>
            <person name="Joannis T."/>
            <person name="Lombin L.H."/>
            <person name="Cattoli G."/>
        </authorList>
    </citation>
    <scope>NUCLEOTIDE SEQUENCE [LARGE SCALE GENOMIC DNA]</scope>
    <source>
        <strain evidence="3 6">GB001</strain>
    </source>
</reference>
<evidence type="ECO:0000313" key="7">
    <source>
        <dbReference type="Proteomes" id="UP000254821"/>
    </source>
</evidence>
<accession>A0A1C6YYB5</accession>
<reference evidence="4 7" key="2">
    <citation type="submission" date="2018-06" db="EMBL/GenBank/DDBJ databases">
        <authorList>
            <consortium name="Pathogen Informatics"/>
            <person name="Doyle S."/>
        </authorList>
    </citation>
    <scope>NUCLEOTIDE SEQUENCE [LARGE SCALE GENOMIC DNA]</scope>
    <source>
        <strain evidence="4 7">NCTC8105</strain>
    </source>
</reference>
<dbReference type="GeneID" id="78453097"/>
<keyword evidence="1" id="KW-0805">Transcription regulation</keyword>
<evidence type="ECO:0000313" key="5">
    <source>
        <dbReference type="EMBL" id="TBL70633.1"/>
    </source>
</evidence>
<dbReference type="EMBL" id="UGHP01000001">
    <property type="protein sequence ID" value="STQ79065.1"/>
    <property type="molecule type" value="Genomic_DNA"/>
</dbReference>
<evidence type="ECO:0000313" key="8">
    <source>
        <dbReference type="Proteomes" id="UP000291600"/>
    </source>
</evidence>
<dbReference type="AlphaFoldDB" id="A0A1C6YYB5"/>
<dbReference type="OrthoDB" id="6555711at2"/>
<dbReference type="GO" id="GO:0006355">
    <property type="term" value="P:regulation of DNA-templated transcription"/>
    <property type="evidence" value="ECO:0007669"/>
    <property type="project" value="InterPro"/>
</dbReference>
<evidence type="ECO:0000313" key="3">
    <source>
        <dbReference type="EMBL" id="SCM51799.1"/>
    </source>
</evidence>
<protein>
    <submittedName>
        <fullName evidence="3">FaeA-like protein</fullName>
    </submittedName>
</protein>
<sequence>MDKLTKKERIYMNLGKICSIRMGETRSTDPYLPESCWPKTREVAEESGESIYVTRHWLLQLVGEGKVNCYQGGAGRSNSLRWCIPTR</sequence>
<dbReference type="InterPro" id="IPR036388">
    <property type="entry name" value="WH-like_DNA-bd_sf"/>
</dbReference>
<dbReference type="InterPro" id="IPR006793">
    <property type="entry name" value="FaeA"/>
</dbReference>
<dbReference type="Proteomes" id="UP000094844">
    <property type="component" value="Unassembled WGS sequence"/>
</dbReference>
<evidence type="ECO:0000313" key="4">
    <source>
        <dbReference type="EMBL" id="STQ79065.1"/>
    </source>
</evidence>
<dbReference type="EMBL" id="SITJ01000044">
    <property type="protein sequence ID" value="TBL70633.1"/>
    <property type="molecule type" value="Genomic_DNA"/>
</dbReference>
<dbReference type="Proteomes" id="UP000254821">
    <property type="component" value="Unassembled WGS sequence"/>
</dbReference>
<gene>
    <name evidence="3" type="ORF">BN1044_01267</name>
    <name evidence="5" type="ORF">EYY96_01600</name>
    <name evidence="4" type="ORF">NCTC8105_01124</name>
</gene>
<evidence type="ECO:0000256" key="2">
    <source>
        <dbReference type="ARBA" id="ARBA00023163"/>
    </source>
</evidence>
<proteinExistence type="predicted"/>
<dbReference type="EMBL" id="FMIQ01000022">
    <property type="protein sequence ID" value="SCM51799.1"/>
    <property type="molecule type" value="Genomic_DNA"/>
</dbReference>
<dbReference type="Proteomes" id="UP000291600">
    <property type="component" value="Unassembled WGS sequence"/>
</dbReference>
<dbReference type="Pfam" id="PF04703">
    <property type="entry name" value="FaeA"/>
    <property type="match status" value="1"/>
</dbReference>
<organism evidence="3 6">
    <name type="scientific">Hafnia alvei</name>
    <dbReference type="NCBI Taxonomy" id="569"/>
    <lineage>
        <taxon>Bacteria</taxon>
        <taxon>Pseudomonadati</taxon>
        <taxon>Pseudomonadota</taxon>
        <taxon>Gammaproteobacteria</taxon>
        <taxon>Enterobacterales</taxon>
        <taxon>Hafniaceae</taxon>
        <taxon>Hafnia</taxon>
    </lineage>
</organism>
<evidence type="ECO:0000256" key="1">
    <source>
        <dbReference type="ARBA" id="ARBA00023015"/>
    </source>
</evidence>
<evidence type="ECO:0000313" key="6">
    <source>
        <dbReference type="Proteomes" id="UP000094844"/>
    </source>
</evidence>
<name>A0A1C6YYB5_HAFAL</name>
<dbReference type="RefSeq" id="WP_071889956.1">
    <property type="nucleotide sequence ID" value="NZ_CALJTU010000098.1"/>
</dbReference>
<reference evidence="5 8" key="3">
    <citation type="submission" date="2019-02" db="EMBL/GenBank/DDBJ databases">
        <title>Comparative genomic analysis of the Hafnia genus genomes.</title>
        <authorList>
            <person name="Zhiqiu Y."/>
            <person name="Chao Y."/>
            <person name="Yuhui D."/>
            <person name="Di H."/>
            <person name="Bin L."/>
        </authorList>
    </citation>
    <scope>NUCLEOTIDE SEQUENCE [LARGE SCALE GENOMIC DNA]</scope>
    <source>
        <strain evidence="5 8">PCM_1210</strain>
    </source>
</reference>
<keyword evidence="2" id="KW-0804">Transcription</keyword>
<dbReference type="Gene3D" id="1.10.10.10">
    <property type="entry name" value="Winged helix-like DNA-binding domain superfamily/Winged helix DNA-binding domain"/>
    <property type="match status" value="1"/>
</dbReference>